<name>A0ABW8FA12_9ACTN</name>
<reference evidence="2 3" key="1">
    <citation type="submission" date="2024-10" db="EMBL/GenBank/DDBJ databases">
        <title>The Natural Products Discovery Center: Release of the First 8490 Sequenced Strains for Exploring Actinobacteria Biosynthetic Diversity.</title>
        <authorList>
            <person name="Kalkreuter E."/>
            <person name="Kautsar S.A."/>
            <person name="Yang D."/>
            <person name="Bader C.D."/>
            <person name="Teijaro C.N."/>
            <person name="Fluegel L."/>
            <person name="Davis C.M."/>
            <person name="Simpson J.R."/>
            <person name="Lauterbach L."/>
            <person name="Steele A.D."/>
            <person name="Gui C."/>
            <person name="Meng S."/>
            <person name="Li G."/>
            <person name="Viehrig K."/>
            <person name="Ye F."/>
            <person name="Su P."/>
            <person name="Kiefer A.F."/>
            <person name="Nichols A."/>
            <person name="Cepeda A.J."/>
            <person name="Yan W."/>
            <person name="Fan B."/>
            <person name="Jiang Y."/>
            <person name="Adhikari A."/>
            <person name="Zheng C.-J."/>
            <person name="Schuster L."/>
            <person name="Cowan T.M."/>
            <person name="Smanski M.J."/>
            <person name="Chevrette M.G."/>
            <person name="De Carvalho L.P.S."/>
            <person name="Shen B."/>
        </authorList>
    </citation>
    <scope>NUCLEOTIDE SEQUENCE [LARGE SCALE GENOMIC DNA]</scope>
    <source>
        <strain evidence="2 3">NPDC089932</strain>
    </source>
</reference>
<evidence type="ECO:0000259" key="1">
    <source>
        <dbReference type="Pfam" id="PF01636"/>
    </source>
</evidence>
<organism evidence="2 3">
    <name type="scientific">Streptomyces iakyrus</name>
    <dbReference type="NCBI Taxonomy" id="68219"/>
    <lineage>
        <taxon>Bacteria</taxon>
        <taxon>Bacillati</taxon>
        <taxon>Actinomycetota</taxon>
        <taxon>Actinomycetes</taxon>
        <taxon>Kitasatosporales</taxon>
        <taxon>Streptomycetaceae</taxon>
        <taxon>Streptomyces</taxon>
    </lineage>
</organism>
<dbReference type="Gene3D" id="3.90.1200.10">
    <property type="match status" value="1"/>
</dbReference>
<dbReference type="Proteomes" id="UP001617511">
    <property type="component" value="Unassembled WGS sequence"/>
</dbReference>
<evidence type="ECO:0000313" key="2">
    <source>
        <dbReference type="EMBL" id="MFJ4078864.1"/>
    </source>
</evidence>
<protein>
    <submittedName>
        <fullName evidence="2">Phosphotransferase family protein</fullName>
    </submittedName>
</protein>
<proteinExistence type="predicted"/>
<feature type="domain" description="Aminoglycoside phosphotransferase" evidence="1">
    <location>
        <begin position="84"/>
        <end position="281"/>
    </location>
</feature>
<dbReference type="SUPFAM" id="SSF56112">
    <property type="entry name" value="Protein kinase-like (PK-like)"/>
    <property type="match status" value="1"/>
</dbReference>
<sequence>MTRTRRPLTTTDLAPLARAALGPGRTLTGVERLRGGTRKGVYRLILDDHSTAVAYVWSADEDYWDQPDPDPRDVFSHGTGLGLFTAAHDRLAAAGVRTPRLRFADSTHTHLPADAAVVEDLTGGSLEDALARDPAGAPQALERTAELLATLHSHTGPRFGKVAVVDGGGSSYGVSCEQRITEGALRSVAEAAARDPRAAAARRELEKEIHALAADVRPRDRHTLVHGELGADHVLLTPDGRPALIDIEGLMYFDVEHEHVFLRLRFGPHYDALRAPGLDEARLRLYRLAMHLGLVSGPLTLIEGDFPRPGRMREIAEHNLHQALSLLRSAS</sequence>
<keyword evidence="3" id="KW-1185">Reference proteome</keyword>
<evidence type="ECO:0000313" key="3">
    <source>
        <dbReference type="Proteomes" id="UP001617511"/>
    </source>
</evidence>
<comment type="caution">
    <text evidence="2">The sequence shown here is derived from an EMBL/GenBank/DDBJ whole genome shotgun (WGS) entry which is preliminary data.</text>
</comment>
<dbReference type="Pfam" id="PF01636">
    <property type="entry name" value="APH"/>
    <property type="match status" value="1"/>
</dbReference>
<dbReference type="InterPro" id="IPR011009">
    <property type="entry name" value="Kinase-like_dom_sf"/>
</dbReference>
<accession>A0ABW8FA12</accession>
<gene>
    <name evidence="2" type="ORF">ACIP2Z_07930</name>
</gene>
<dbReference type="InterPro" id="IPR002575">
    <property type="entry name" value="Aminoglycoside_PTrfase"/>
</dbReference>
<dbReference type="EMBL" id="JBIVGG010000003">
    <property type="protein sequence ID" value="MFJ4078864.1"/>
    <property type="molecule type" value="Genomic_DNA"/>
</dbReference>
<dbReference type="RefSeq" id="WP_402071075.1">
    <property type="nucleotide sequence ID" value="NZ_JBIVGG010000003.1"/>
</dbReference>